<gene>
    <name evidence="1" type="ORF">HHK36_014635</name>
</gene>
<evidence type="ECO:0000313" key="1">
    <source>
        <dbReference type="EMBL" id="KAF8398777.1"/>
    </source>
</evidence>
<dbReference type="OrthoDB" id="2423392at2759"/>
<dbReference type="PANTHER" id="PTHR10492">
    <property type="match status" value="1"/>
</dbReference>
<dbReference type="EMBL" id="JABCRI010000010">
    <property type="protein sequence ID" value="KAF8398777.1"/>
    <property type="molecule type" value="Genomic_DNA"/>
</dbReference>
<name>A0A835DFF3_TETSI</name>
<accession>A0A835DFF3</accession>
<reference evidence="1 2" key="1">
    <citation type="submission" date="2020-04" db="EMBL/GenBank/DDBJ databases">
        <title>Plant Genome Project.</title>
        <authorList>
            <person name="Zhang R.-G."/>
        </authorList>
    </citation>
    <scope>NUCLEOTIDE SEQUENCE [LARGE SCALE GENOMIC DNA]</scope>
    <source>
        <strain evidence="1">YNK0</strain>
        <tissue evidence="1">Leaf</tissue>
    </source>
</reference>
<organism evidence="1 2">
    <name type="scientific">Tetracentron sinense</name>
    <name type="common">Spur-leaf</name>
    <dbReference type="NCBI Taxonomy" id="13715"/>
    <lineage>
        <taxon>Eukaryota</taxon>
        <taxon>Viridiplantae</taxon>
        <taxon>Streptophyta</taxon>
        <taxon>Embryophyta</taxon>
        <taxon>Tracheophyta</taxon>
        <taxon>Spermatophyta</taxon>
        <taxon>Magnoliopsida</taxon>
        <taxon>Trochodendrales</taxon>
        <taxon>Trochodendraceae</taxon>
        <taxon>Tetracentron</taxon>
    </lineage>
</organism>
<evidence type="ECO:0000313" key="2">
    <source>
        <dbReference type="Proteomes" id="UP000655225"/>
    </source>
</evidence>
<dbReference type="AlphaFoldDB" id="A0A835DFF3"/>
<dbReference type="Proteomes" id="UP000655225">
    <property type="component" value="Unassembled WGS sequence"/>
</dbReference>
<protein>
    <submittedName>
        <fullName evidence="1">Uncharacterized protein</fullName>
    </submittedName>
</protein>
<keyword evidence="2" id="KW-1185">Reference proteome</keyword>
<sequence>MYMTEHEVRNRINVIVDKNSTSQYDVSIASGLQTMLDDINPYVRIFRMARDALTKNEALNFHRRIIERRDERQYNRPTSSEVIALIIGDGTEDAEYRDIIVCTTKDIIVQKDMSLNEIEQILNMNGRSLKDFAGMPMPSLETPTGLLNRLIREEISLDADLEKYNFKILHSGLNEEQQYMFQQVVDSYLHKKGGVFFVYGSRDIIVQKDMSLNEIEQILNMNGRSLKDFAGMPMPSLETPTGLLNRLIREEISLDADLEKYNFKILHSGLNEEQQYMFQQVVDSYLHKKGGVFFVYGSRDIIGVIVAVNPSIEVHKKKANGSNDLDMKLMRCLMKEYWFQIQLTIENHRFIVMQGFTVSNIEEYKLTEPEMKLLEKGFKSRKTKRSSICNYPRLRFFGQPMEPLSLWLKYSLGKSQQDPCLTLTITRVGASPDQRKAAIGSIAGKVLSSSSKPLIPTPNLISLQFKSSFVEKIANGGGVDKNMKVVEEKEDCSILDFDPFECIDLSNKLNIYIDDDNDAPELSAEICDASALFV</sequence>
<proteinExistence type="predicted"/>
<dbReference type="PANTHER" id="PTHR10492:SF90">
    <property type="entry name" value="ATP-DEPENDENT DNA HELICASE"/>
    <property type="match status" value="1"/>
</dbReference>
<comment type="caution">
    <text evidence="1">The sequence shown here is derived from an EMBL/GenBank/DDBJ whole genome shotgun (WGS) entry which is preliminary data.</text>
</comment>